<gene>
    <name evidence="1" type="ORF">BZL35_00700</name>
</gene>
<dbReference type="EMBL" id="MUHY01000001">
    <property type="protein sequence ID" value="PSB92457.1"/>
    <property type="molecule type" value="Genomic_DNA"/>
</dbReference>
<organism evidence="1 2">
    <name type="scientific">Candidatus Pandoraea novymonadis</name>
    <dbReference type="NCBI Taxonomy" id="1808959"/>
    <lineage>
        <taxon>Bacteria</taxon>
        <taxon>Pseudomonadati</taxon>
        <taxon>Pseudomonadota</taxon>
        <taxon>Betaproteobacteria</taxon>
        <taxon>Burkholderiales</taxon>
        <taxon>Burkholderiaceae</taxon>
        <taxon>Pandoraea</taxon>
    </lineage>
</organism>
<protein>
    <submittedName>
        <fullName evidence="1">Uncharacterized protein</fullName>
    </submittedName>
</protein>
<evidence type="ECO:0000313" key="2">
    <source>
        <dbReference type="Proteomes" id="UP000242660"/>
    </source>
</evidence>
<sequence length="53" mass="6252">MFFALRECILNFLLKKIPSVFVEEGTTRLMSFNFYDLPIDSCVVYGQSNIFFF</sequence>
<comment type="caution">
    <text evidence="1">The sequence shown here is derived from an EMBL/GenBank/DDBJ whole genome shotgun (WGS) entry which is preliminary data.</text>
</comment>
<keyword evidence="2" id="KW-1185">Reference proteome</keyword>
<evidence type="ECO:0000313" key="1">
    <source>
        <dbReference type="EMBL" id="PSB92457.1"/>
    </source>
</evidence>
<accession>A0ABX5FH92</accession>
<name>A0ABX5FH92_9BURK</name>
<reference evidence="1 2" key="1">
    <citation type="journal article" date="2017" name="Front. Microbiol.">
        <title>Genome of Ca. Pandoraea novymonadis, an Endosymbiotic Bacterium of the Trypanosomatid Novymonas esmeraldas.</title>
        <authorList>
            <person name="Kostygov A.Y."/>
            <person name="Butenko A."/>
            <person name="Nenarokova A."/>
            <person name="Tashyreva D."/>
            <person name="Flegontov P."/>
            <person name="Lukes J."/>
            <person name="Yurchenko V."/>
        </authorList>
    </citation>
    <scope>NUCLEOTIDE SEQUENCE [LARGE SCALE GENOMIC DNA]</scope>
    <source>
        <strain evidence="1 2">E262</strain>
    </source>
</reference>
<proteinExistence type="predicted"/>
<dbReference type="Proteomes" id="UP000242660">
    <property type="component" value="Unassembled WGS sequence"/>
</dbReference>